<dbReference type="EMBL" id="FOIJ01000015">
    <property type="protein sequence ID" value="SEU30158.1"/>
    <property type="molecule type" value="Genomic_DNA"/>
</dbReference>
<dbReference type="Pfam" id="PF13602">
    <property type="entry name" value="ADH_zinc_N_2"/>
    <property type="match status" value="1"/>
</dbReference>
<dbReference type="PANTHER" id="PTHR48106">
    <property type="entry name" value="QUINONE OXIDOREDUCTASE PIG3-RELATED"/>
    <property type="match status" value="1"/>
</dbReference>
<evidence type="ECO:0000313" key="5">
    <source>
        <dbReference type="Proteomes" id="UP000199181"/>
    </source>
</evidence>
<keyword evidence="5" id="KW-1185">Reference proteome</keyword>
<dbReference type="RefSeq" id="WP_093524577.1">
    <property type="nucleotide sequence ID" value="NZ_FOIJ01000015.1"/>
</dbReference>
<organism evidence="4 5">
    <name type="scientific">Stigmatella erecta</name>
    <dbReference type="NCBI Taxonomy" id="83460"/>
    <lineage>
        <taxon>Bacteria</taxon>
        <taxon>Pseudomonadati</taxon>
        <taxon>Myxococcota</taxon>
        <taxon>Myxococcia</taxon>
        <taxon>Myxococcales</taxon>
        <taxon>Cystobacterineae</taxon>
        <taxon>Archangiaceae</taxon>
        <taxon>Stigmatella</taxon>
    </lineage>
</organism>
<accession>A0A1I0KVZ3</accession>
<dbReference type="SMART" id="SM00829">
    <property type="entry name" value="PKS_ER"/>
    <property type="match status" value="1"/>
</dbReference>
<dbReference type="SUPFAM" id="SSF51735">
    <property type="entry name" value="NAD(P)-binding Rossmann-fold domains"/>
    <property type="match status" value="1"/>
</dbReference>
<dbReference type="Proteomes" id="UP000199181">
    <property type="component" value="Unassembled WGS sequence"/>
</dbReference>
<dbReference type="CDD" id="cd05289">
    <property type="entry name" value="MDR_like_2"/>
    <property type="match status" value="1"/>
</dbReference>
<evidence type="ECO:0000259" key="3">
    <source>
        <dbReference type="SMART" id="SM00829"/>
    </source>
</evidence>
<dbReference type="InterPro" id="IPR011032">
    <property type="entry name" value="GroES-like_sf"/>
</dbReference>
<evidence type="ECO:0000313" key="4">
    <source>
        <dbReference type="EMBL" id="SEU30158.1"/>
    </source>
</evidence>
<protein>
    <submittedName>
        <fullName evidence="4">NADPH2:quinone reductase</fullName>
    </submittedName>
</protein>
<dbReference type="AlphaFoldDB" id="A0A1I0KVZ3"/>
<keyword evidence="2" id="KW-0560">Oxidoreductase</keyword>
<keyword evidence="1" id="KW-0521">NADP</keyword>
<dbReference type="GO" id="GO:0016651">
    <property type="term" value="F:oxidoreductase activity, acting on NAD(P)H"/>
    <property type="evidence" value="ECO:0007669"/>
    <property type="project" value="TreeGrafter"/>
</dbReference>
<reference evidence="5" key="1">
    <citation type="submission" date="2016-10" db="EMBL/GenBank/DDBJ databases">
        <authorList>
            <person name="Varghese N."/>
            <person name="Submissions S."/>
        </authorList>
    </citation>
    <scope>NUCLEOTIDE SEQUENCE [LARGE SCALE GENOMIC DNA]</scope>
    <source>
        <strain evidence="5">DSM 16858</strain>
    </source>
</reference>
<dbReference type="Pfam" id="PF08240">
    <property type="entry name" value="ADH_N"/>
    <property type="match status" value="1"/>
</dbReference>
<dbReference type="InterPro" id="IPR013154">
    <property type="entry name" value="ADH-like_N"/>
</dbReference>
<name>A0A1I0KVZ3_9BACT</name>
<dbReference type="Gene3D" id="3.40.50.720">
    <property type="entry name" value="NAD(P)-binding Rossmann-like Domain"/>
    <property type="match status" value="2"/>
</dbReference>
<dbReference type="InterPro" id="IPR036291">
    <property type="entry name" value="NAD(P)-bd_dom_sf"/>
</dbReference>
<dbReference type="Gene3D" id="3.90.180.10">
    <property type="entry name" value="Medium-chain alcohol dehydrogenases, catalytic domain"/>
    <property type="match status" value="2"/>
</dbReference>
<dbReference type="SUPFAM" id="SSF50129">
    <property type="entry name" value="GroES-like"/>
    <property type="match status" value="1"/>
</dbReference>
<evidence type="ECO:0000256" key="1">
    <source>
        <dbReference type="ARBA" id="ARBA00022857"/>
    </source>
</evidence>
<dbReference type="PANTHER" id="PTHR48106:SF18">
    <property type="entry name" value="QUINONE OXIDOREDUCTASE PIG3"/>
    <property type="match status" value="1"/>
</dbReference>
<sequence>MATKSRAVVMRRNGPPEVLGIEELALAPLVRGEVRLRTLASAVNHSDLQIRAGHWPILREPRFPYVPGLEAVGEVVEVADGVSEFAVGDRAWTAMQGFGGVRAERDGGYAEFFTVPASVLAPLPAGVDAVAFAAIGLAGVTAIEGMRRLGPLGGKTLVISGATGGVGAVAAGLGRALGAEVIALERNSPAPQPGSADAVLDSVAGPLFPTLVSALRPEGRYCIVGAAAGGDVAFDVWSLLDGRALTGYSTETLDGTVLRRATQELIRLRLPPPPTRVLPLAEAARAHALIEERAVRGRVVLVP</sequence>
<feature type="domain" description="Enoyl reductase (ER)" evidence="3">
    <location>
        <begin position="14"/>
        <end position="301"/>
    </location>
</feature>
<evidence type="ECO:0000256" key="2">
    <source>
        <dbReference type="ARBA" id="ARBA00023002"/>
    </source>
</evidence>
<dbReference type="GO" id="GO:0070402">
    <property type="term" value="F:NADPH binding"/>
    <property type="evidence" value="ECO:0007669"/>
    <property type="project" value="TreeGrafter"/>
</dbReference>
<dbReference type="InterPro" id="IPR020843">
    <property type="entry name" value="ER"/>
</dbReference>
<proteinExistence type="predicted"/>
<gene>
    <name evidence="4" type="ORF">SAMN05443639_11551</name>
</gene>